<dbReference type="Pfam" id="PF00055">
    <property type="entry name" value="Laminin_N"/>
    <property type="match status" value="1"/>
</dbReference>
<evidence type="ECO:0000259" key="9">
    <source>
        <dbReference type="PROSITE" id="PS51115"/>
    </source>
</evidence>
<feature type="disulfide bond" evidence="6">
    <location>
        <begin position="1438"/>
        <end position="1447"/>
    </location>
</feature>
<dbReference type="PROSITE" id="PS00022">
    <property type="entry name" value="EGF_1"/>
    <property type="match status" value="1"/>
</dbReference>
<evidence type="ECO:0008006" key="13">
    <source>
        <dbReference type="Google" id="ProtNLM"/>
    </source>
</evidence>
<evidence type="ECO:0000313" key="12">
    <source>
        <dbReference type="Proteomes" id="UP001162164"/>
    </source>
</evidence>
<dbReference type="Pfam" id="PF06008">
    <property type="entry name" value="Laminin_I"/>
    <property type="match status" value="1"/>
</dbReference>
<dbReference type="InterPro" id="IPR002049">
    <property type="entry name" value="LE_dom"/>
</dbReference>
<keyword evidence="1" id="KW-0732">Signal</keyword>
<dbReference type="PANTHER" id="PTHR10574">
    <property type="entry name" value="NETRIN/LAMININ-RELATED"/>
    <property type="match status" value="1"/>
</dbReference>
<keyword evidence="2" id="KW-0677">Repeat</keyword>
<feature type="disulfide bond" evidence="6">
    <location>
        <begin position="1346"/>
        <end position="1355"/>
    </location>
</feature>
<feature type="domain" description="Laminin EGF-like" evidence="8">
    <location>
        <begin position="1742"/>
        <end position="1791"/>
    </location>
</feature>
<keyword evidence="12" id="KW-1185">Reference proteome</keyword>
<keyword evidence="5 6" id="KW-0424">Laminin EGF-like domain</keyword>
<comment type="caution">
    <text evidence="6">Lacks conserved residue(s) required for the propagation of feature annotation.</text>
</comment>
<feature type="disulfide bond" evidence="6">
    <location>
        <begin position="1327"/>
        <end position="1344"/>
    </location>
</feature>
<dbReference type="Gene3D" id="2.10.25.10">
    <property type="entry name" value="Laminin"/>
    <property type="match status" value="13"/>
</dbReference>
<feature type="coiled-coil region" evidence="7">
    <location>
        <begin position="2013"/>
        <end position="2061"/>
    </location>
</feature>
<dbReference type="Pfam" id="PF00053">
    <property type="entry name" value="EGF_laminin"/>
    <property type="match status" value="13"/>
</dbReference>
<feature type="disulfide bond" evidence="6">
    <location>
        <begin position="1903"/>
        <end position="1912"/>
    </location>
</feature>
<feature type="domain" description="Laminin EGF-like" evidence="8">
    <location>
        <begin position="1463"/>
        <end position="1513"/>
    </location>
</feature>
<evidence type="ECO:0000256" key="3">
    <source>
        <dbReference type="ARBA" id="ARBA00023157"/>
    </source>
</evidence>
<evidence type="ECO:0000256" key="4">
    <source>
        <dbReference type="ARBA" id="ARBA00023180"/>
    </source>
</evidence>
<reference evidence="11" key="1">
    <citation type="journal article" date="2023" name="Insect Mol. Biol.">
        <title>Genome sequencing provides insights into the evolution of gene families encoding plant cell wall-degrading enzymes in longhorned beetles.</title>
        <authorList>
            <person name="Shin N.R."/>
            <person name="Okamura Y."/>
            <person name="Kirsch R."/>
            <person name="Pauchet Y."/>
        </authorList>
    </citation>
    <scope>NUCLEOTIDE SEQUENCE</scope>
    <source>
        <strain evidence="11">MMC_N1</strain>
    </source>
</reference>
<dbReference type="CDD" id="cd00055">
    <property type="entry name" value="EGF_Lam"/>
    <property type="match status" value="15"/>
</dbReference>
<feature type="disulfide bond" evidence="6">
    <location>
        <begin position="1484"/>
        <end position="1493"/>
    </location>
</feature>
<accession>A0ABQ9J666</accession>
<dbReference type="InterPro" id="IPR008211">
    <property type="entry name" value="Laminin_N"/>
</dbReference>
<keyword evidence="3 6" id="KW-1015">Disulfide bond</keyword>
<protein>
    <recommendedName>
        <fullName evidence="13">Laminin subunit alpha</fullName>
    </recommendedName>
</protein>
<dbReference type="InterPro" id="IPR000034">
    <property type="entry name" value="Laminin_IV"/>
</dbReference>
<evidence type="ECO:0000313" key="11">
    <source>
        <dbReference type="EMBL" id="KAJ8973563.1"/>
    </source>
</evidence>
<organism evidence="11 12">
    <name type="scientific">Molorchus minor</name>
    <dbReference type="NCBI Taxonomy" id="1323400"/>
    <lineage>
        <taxon>Eukaryota</taxon>
        <taxon>Metazoa</taxon>
        <taxon>Ecdysozoa</taxon>
        <taxon>Arthropoda</taxon>
        <taxon>Hexapoda</taxon>
        <taxon>Insecta</taxon>
        <taxon>Pterygota</taxon>
        <taxon>Neoptera</taxon>
        <taxon>Endopterygota</taxon>
        <taxon>Coleoptera</taxon>
        <taxon>Polyphaga</taxon>
        <taxon>Cucujiformia</taxon>
        <taxon>Chrysomeloidea</taxon>
        <taxon>Cerambycidae</taxon>
        <taxon>Lamiinae</taxon>
        <taxon>Monochamini</taxon>
        <taxon>Molorchus</taxon>
    </lineage>
</organism>
<dbReference type="PROSITE" id="PS01248">
    <property type="entry name" value="EGF_LAM_1"/>
    <property type="match status" value="5"/>
</dbReference>
<dbReference type="Pfam" id="PF24973">
    <property type="entry name" value="EGF_LMN_ATRN"/>
    <property type="match status" value="1"/>
</dbReference>
<evidence type="ECO:0000256" key="1">
    <source>
        <dbReference type="ARBA" id="ARBA00022729"/>
    </source>
</evidence>
<feature type="domain" description="Laminin IV type A" evidence="9">
    <location>
        <begin position="1534"/>
        <end position="1722"/>
    </location>
</feature>
<feature type="disulfide bond" evidence="6">
    <location>
        <begin position="1465"/>
        <end position="1482"/>
    </location>
</feature>
<dbReference type="InterPro" id="IPR050440">
    <property type="entry name" value="Laminin/Netrin_ECM"/>
</dbReference>
<dbReference type="PROSITE" id="PS51117">
    <property type="entry name" value="LAMININ_NTER"/>
    <property type="match status" value="1"/>
</dbReference>
<dbReference type="PANTHER" id="PTHR10574:SF406">
    <property type="entry name" value="LAMININ SUBUNIT ALPHA 5"/>
    <property type="match status" value="1"/>
</dbReference>
<dbReference type="InterPro" id="IPR000742">
    <property type="entry name" value="EGF"/>
</dbReference>
<feature type="domain" description="Laminin EGF-like" evidence="8">
    <location>
        <begin position="1887"/>
        <end position="1929"/>
    </location>
</feature>
<comment type="caution">
    <text evidence="11">The sequence shown here is derived from an EMBL/GenBank/DDBJ whole genome shotgun (WGS) entry which is preliminary data.</text>
</comment>
<sequence length="2184" mass="244032">MLMGVSSYELHIIEVEAETYGYLMSNYCDVCDPTRPDKMHPPEFAVDGMESWWQSPPLSRGMKYNEVNLTIELGQEFHVAYVYIKMANSPRPGLWVLEKSADYGKTWSPWQYFSDSPADCETYFGKESLQPITRDDSVICSTEYSKIVPLEGGEIPISLLKKRPSANHYFNSTVLQEWTRATNIRLRFLRTKNLLGHLMSVARQDPTVTRRYFYSIKDISIGGRCMCNGHADACDIPDPRDVKVLLCRCKHNTCGAKCDTCCPGFEQKAWRQSKHNDPFRCEACNCHDHSRECTYDEEVDRQHLSLDIHGKYQGGGVCQNCQHNTEGINCNKCKPKYYRPYAKQWNEIDVCAECHCNYFYSTGNCAEGSGRCECRKEFTPPDCNSCSFGYYDYPNCKPCECYMNGTINLQCSATDGNCTCLPNFGGKYCKECAPGNFNFPECLGSGSPVNVIYLDHRQMSVIKKQEIVLAKVIIQDRNVTNVKMATIIILNVIIVPVTSVALQKKFVTSSLVNVFAKKVMEQSDVILVLLAILAIPPVNPATAVKLVLKVQLAVLLVNVIVFQIMRAAIVTNVRQAITTILNANHVTAMTMDQLVFLAIRMANANVGKIMMDKVVTNVKKATITSQLVKVDCNCHPAGVVAGFAGCGSVPAGELCQCKERVEGRICDKCRPLYWNLSPYNPHGCEECNCNRTGVLGGIAVCDTEDGQCVCKPSVGSRSCSECEDGTYDLKEDNLFGCTDCGCDVGGSINHICNKITGQCSCQSRVSGRTCKEPLQAHYFPTLYQYQYEIEDGHTPENSRVRYAHDENVFPYFSWRGYAVFSIVQKEVIQDIFIYKPSLYRLVLRFVNNNPNTVIGGIRIVPDNPNDIEQYIKVQFRTTSQPAFVTVSGETGNTPKPFVMNPGRWSVSINVNQSVLLDYFVLLPEDFYLATILNQKIESPCTSEENGLCRQYAYPNISMFDRAMGAGGFIQSGNKIKQLKEYLEESDRLDKIGIHNRVPLLNPVQPQITFTISVRKPGPYVIVINYVTPLTDLRTHDVDVYVHLKNGNETGNVKLYSCPYTIACRQAVTNEQGGVAVYLVNDSSINIDLKSVNANVGIHSIYAIPLEDWSLDYIKPKSVCIRKDGECILSTFRNPPETKKIQFEQDVNGEIGKNKPTFVLTNETTYVWLNPSETFIDLKGKVPHPGYYTFIVQYYQPNFPEFDLNITIQNGQFYEAKVPVKHCPSESGCRAVVIELTGNNKFLFTENFMITVKQPPTKNIYLDYLLVIPADLYSDRNLEEEVLDRTGEFIETCGKNHFNVDVTQEGFCRDSVFSITAGHNLGALPCGCDFYGSESFECEKFGGQCHCKDHIIGRKCEACKTGYFGFPDCKPCNCPSTAYCEPTTGQCICPRHVAGERCDQCEPYTFGYDPIIGCEECKCNYLGVNGSVQCNIDSGECPCKQNVIGRTCDTCEAGYYLFPHCESCECDGRGTTPDVCDQVTAECLCKKYVVGPHCDFCREGSFNLQEINDEGCTECFCFGKTTRCESSELVKSLWRDMQNWTIVSLNTSRQLNITKLNLSIESIENENEIGVVFSEFNGFENTAYFSAPNSYLGKRLTSYGGFLNYTIYYSIGSEGTAVSDPDIILQGADLYLTYSNYEQPPPATTFSTTLQLVESNFELPAGGSAKREHIMEVLRDLSWLINVALDEANEIEEYYSNAINIPFANSVERCHCPPNYRGLSCEECAPGYYRIKSGPHGGYCVACQCNGHASDCDVDTGICMNCAHNTRGDHCELCDVGYHGNALSGTPNDCLICACPLPIVGNKLVANVSKVTLELDVTHVHLATMGDQRHLVSDYCKPCQCSGNINPSDPSSCDTVTGDCLRCLNNTSGVACSLCAPGYFGDAIKEKDCQDSDQCDDVDGQCKCKSGVTGRACDRCASGYWNYSSEGCISCGCKNEYSRGFGCNAFTGQCECLQGVCDSCHHALLDDTDKLAVLIDPVLSDFNLLYKKTLASMREQLEKLKPKFNNVYPTQQSIDEILKELESLEQDSKNLNRKSNYSLENSDALRNQSTKLKDKLEVLLDEIYQADDEAERIFEEIEKIPEEINEETGSEIEYALQEGQKLLDEMKVYNLTKPEISANKQLDKVSEVLKNVNNYKLPVEDLQQHVEVIQGALNDFNGRLDDLYNQTQYSLNRAKEAENIIARSG</sequence>
<evidence type="ECO:0000256" key="7">
    <source>
        <dbReference type="SAM" id="Coils"/>
    </source>
</evidence>
<feature type="disulfide bond" evidence="6">
    <location>
        <begin position="1761"/>
        <end position="1770"/>
    </location>
</feature>
<dbReference type="SMART" id="SM00281">
    <property type="entry name" value="LamB"/>
    <property type="match status" value="1"/>
</dbReference>
<feature type="domain" description="Laminin EGF-like" evidence="8">
    <location>
        <begin position="1371"/>
        <end position="1415"/>
    </location>
</feature>
<dbReference type="Pfam" id="PF00052">
    <property type="entry name" value="Laminin_B"/>
    <property type="match status" value="1"/>
</dbReference>
<feature type="domain" description="Laminin EGF-like" evidence="8">
    <location>
        <begin position="1416"/>
        <end position="1462"/>
    </location>
</feature>
<feature type="domain" description="Laminin N-terminal" evidence="10">
    <location>
        <begin position="1"/>
        <end position="224"/>
    </location>
</feature>
<dbReference type="InterPro" id="IPR009254">
    <property type="entry name" value="Laminin_aI"/>
</dbReference>
<dbReference type="EMBL" id="JAPWTJ010001150">
    <property type="protein sequence ID" value="KAJ8973563.1"/>
    <property type="molecule type" value="Genomic_DNA"/>
</dbReference>
<feature type="disulfide bond" evidence="6">
    <location>
        <begin position="1463"/>
        <end position="1475"/>
    </location>
</feature>
<dbReference type="PROSITE" id="PS50027">
    <property type="entry name" value="EGF_LAM_2"/>
    <property type="match status" value="6"/>
</dbReference>
<feature type="disulfide bond" evidence="6">
    <location>
        <begin position="1388"/>
        <end position="1397"/>
    </location>
</feature>
<keyword evidence="4" id="KW-0325">Glycoprotein</keyword>
<evidence type="ECO:0000256" key="5">
    <source>
        <dbReference type="ARBA" id="ARBA00023292"/>
    </source>
</evidence>
<dbReference type="SMART" id="SM00136">
    <property type="entry name" value="LamNT"/>
    <property type="match status" value="1"/>
</dbReference>
<dbReference type="Proteomes" id="UP001162164">
    <property type="component" value="Unassembled WGS sequence"/>
</dbReference>
<dbReference type="SMART" id="SM00181">
    <property type="entry name" value="EGF"/>
    <property type="match status" value="5"/>
</dbReference>
<gene>
    <name evidence="11" type="ORF">NQ317_009587</name>
</gene>
<name>A0ABQ9J666_9CUCU</name>
<evidence type="ECO:0000256" key="6">
    <source>
        <dbReference type="PROSITE-ProRule" id="PRU00460"/>
    </source>
</evidence>
<feature type="domain" description="Laminin EGF-like" evidence="8">
    <location>
        <begin position="1325"/>
        <end position="1370"/>
    </location>
</feature>
<evidence type="ECO:0000259" key="8">
    <source>
        <dbReference type="PROSITE" id="PS50027"/>
    </source>
</evidence>
<evidence type="ECO:0000256" key="2">
    <source>
        <dbReference type="ARBA" id="ARBA00022737"/>
    </source>
</evidence>
<dbReference type="InterPro" id="IPR056863">
    <property type="entry name" value="LMN_ATRN_NET-like_EGF"/>
</dbReference>
<evidence type="ECO:0000259" key="10">
    <source>
        <dbReference type="PROSITE" id="PS51117"/>
    </source>
</evidence>
<dbReference type="Gene3D" id="2.60.120.260">
    <property type="entry name" value="Galactose-binding domain-like"/>
    <property type="match status" value="1"/>
</dbReference>
<dbReference type="PRINTS" id="PR00011">
    <property type="entry name" value="EGFLAMININ"/>
</dbReference>
<feature type="disulfide bond" evidence="6">
    <location>
        <begin position="1325"/>
        <end position="1337"/>
    </location>
</feature>
<keyword evidence="7" id="KW-0175">Coiled coil</keyword>
<dbReference type="PROSITE" id="PS51115">
    <property type="entry name" value="LAMININ_IVA"/>
    <property type="match status" value="1"/>
</dbReference>
<dbReference type="SMART" id="SM00180">
    <property type="entry name" value="EGF_Lam"/>
    <property type="match status" value="15"/>
</dbReference>
<proteinExistence type="predicted"/>
<dbReference type="SUPFAM" id="SSF57196">
    <property type="entry name" value="EGF/Laminin"/>
    <property type="match status" value="15"/>
</dbReference>